<gene>
    <name evidence="4" type="ORF">SCP_0701950</name>
</gene>
<feature type="compositionally biased region" description="Polar residues" evidence="2">
    <location>
        <begin position="246"/>
        <end position="256"/>
    </location>
</feature>
<dbReference type="InterPro" id="IPR027417">
    <property type="entry name" value="P-loop_NTPase"/>
</dbReference>
<dbReference type="InParanoid" id="A0A401GS71"/>
<dbReference type="SUPFAM" id="SSF52540">
    <property type="entry name" value="P-loop containing nucleoside triphosphate hydrolases"/>
    <property type="match status" value="1"/>
</dbReference>
<keyword evidence="5" id="KW-1185">Reference proteome</keyword>
<dbReference type="PANTHER" id="PTHR18884">
    <property type="entry name" value="SEPTIN"/>
    <property type="match status" value="1"/>
</dbReference>
<dbReference type="Gene3D" id="3.40.50.300">
    <property type="entry name" value="P-loop containing nucleotide triphosphate hydrolases"/>
    <property type="match status" value="1"/>
</dbReference>
<dbReference type="EMBL" id="BFAD01000007">
    <property type="protein sequence ID" value="GBE85009.1"/>
    <property type="molecule type" value="Genomic_DNA"/>
</dbReference>
<proteinExistence type="inferred from homology"/>
<keyword evidence="1" id="KW-0547">Nucleotide-binding</keyword>
<feature type="region of interest" description="Disordered" evidence="2">
    <location>
        <begin position="136"/>
        <end position="183"/>
    </location>
</feature>
<evidence type="ECO:0000259" key="3">
    <source>
        <dbReference type="PROSITE" id="PS51719"/>
    </source>
</evidence>
<evidence type="ECO:0000256" key="1">
    <source>
        <dbReference type="RuleBase" id="RU004560"/>
    </source>
</evidence>
<dbReference type="Pfam" id="PF00735">
    <property type="entry name" value="Septin"/>
    <property type="match status" value="3"/>
</dbReference>
<dbReference type="RefSeq" id="XP_027615922.1">
    <property type="nucleotide sequence ID" value="XM_027760121.1"/>
</dbReference>
<accession>A0A401GS71</accession>
<feature type="compositionally biased region" description="Low complexity" evidence="2">
    <location>
        <begin position="287"/>
        <end position="297"/>
    </location>
</feature>
<feature type="region of interest" description="Disordered" evidence="2">
    <location>
        <begin position="238"/>
        <end position="311"/>
    </location>
</feature>
<protein>
    <recommendedName>
        <fullName evidence="3">Septin-type G domain-containing protein</fullName>
    </recommendedName>
</protein>
<dbReference type="Proteomes" id="UP000287166">
    <property type="component" value="Unassembled WGS sequence"/>
</dbReference>
<evidence type="ECO:0000313" key="5">
    <source>
        <dbReference type="Proteomes" id="UP000287166"/>
    </source>
</evidence>
<feature type="domain" description="Septin-type G" evidence="3">
    <location>
        <begin position="1"/>
        <end position="480"/>
    </location>
</feature>
<comment type="similarity">
    <text evidence="1">Belongs to the TRAFAC class TrmE-Era-EngA-EngB-Septin-like GTPase superfamily. Septin GTPase family.</text>
</comment>
<evidence type="ECO:0000256" key="2">
    <source>
        <dbReference type="SAM" id="MobiDB-lite"/>
    </source>
</evidence>
<dbReference type="STRING" id="139825.A0A401GS71"/>
<feature type="compositionally biased region" description="Acidic residues" evidence="2">
    <location>
        <begin position="167"/>
        <end position="177"/>
    </location>
</feature>
<dbReference type="OrthoDB" id="10261408at2759"/>
<feature type="compositionally biased region" description="Polar residues" evidence="2">
    <location>
        <begin position="143"/>
        <end position="154"/>
    </location>
</feature>
<dbReference type="PROSITE" id="PS51719">
    <property type="entry name" value="G_SEPTIN"/>
    <property type="match status" value="1"/>
</dbReference>
<dbReference type="GO" id="GO:0005525">
    <property type="term" value="F:GTP binding"/>
    <property type="evidence" value="ECO:0007669"/>
    <property type="project" value="UniProtKB-KW"/>
</dbReference>
<comment type="caution">
    <text evidence="4">The sequence shown here is derived from an EMBL/GenBank/DDBJ whole genome shotgun (WGS) entry which is preliminary data.</text>
</comment>
<sequence>MVVGATGTGKTSLLRLLLDTADISPTAIPEQRVAMERFLRGPSKRTESIQSVCVEICESRYDRVLLSVIDTPGLDFQDGHELKLDRQVTSIVKYLDSQFADTMSEESKVIRQSKGDLHIHLCIYMIDPVSIVSSSSRRAHSSLPTKTRSETTISHHPPDLSSISDDTTSDDTEEDAPGDLSMSPADIRVIRRLMTRANVLPVIARADSLTDDTLAAMKRVVRRDLHTAKLNFGVFGPVVVEPEPTNHVNGNETENGNGRDRGGESAEDDEDPFQDRRSRSVIKLRPTRPSTARASSRSRSRFSLSELANERATPDITDAESVASVRFSAQLVAKTDLSENLPFALITPEHVRRRRPLKELKVLEDHQSVHTETGRSVSMIQPSEDGHASIADSMQPSTPTSPTGAQSIRSFPYPYLKGPPADLKGVFTRKFRWGTVDVLSPEHCDFAAMRTAVLSTHMKMLKIRTKEVLYEKYRTEKLLARRATKNISESETRKLLEDLGL</sequence>
<dbReference type="InterPro" id="IPR030379">
    <property type="entry name" value="G_SEPTIN_dom"/>
</dbReference>
<feature type="compositionally biased region" description="Polar residues" evidence="2">
    <location>
        <begin position="392"/>
        <end position="409"/>
    </location>
</feature>
<dbReference type="AlphaFoldDB" id="A0A401GS71"/>
<keyword evidence="1" id="KW-0342">GTP-binding</keyword>
<feature type="region of interest" description="Disordered" evidence="2">
    <location>
        <begin position="387"/>
        <end position="411"/>
    </location>
</feature>
<reference evidence="4 5" key="1">
    <citation type="journal article" date="2018" name="Sci. Rep.">
        <title>Genome sequence of the cauliflower mushroom Sparassis crispa (Hanabiratake) and its association with beneficial usage.</title>
        <authorList>
            <person name="Kiyama R."/>
            <person name="Furutani Y."/>
            <person name="Kawaguchi K."/>
            <person name="Nakanishi T."/>
        </authorList>
    </citation>
    <scope>NUCLEOTIDE SEQUENCE [LARGE SCALE GENOMIC DNA]</scope>
</reference>
<organism evidence="4 5">
    <name type="scientific">Sparassis crispa</name>
    <dbReference type="NCBI Taxonomy" id="139825"/>
    <lineage>
        <taxon>Eukaryota</taxon>
        <taxon>Fungi</taxon>
        <taxon>Dikarya</taxon>
        <taxon>Basidiomycota</taxon>
        <taxon>Agaricomycotina</taxon>
        <taxon>Agaricomycetes</taxon>
        <taxon>Polyporales</taxon>
        <taxon>Sparassidaceae</taxon>
        <taxon>Sparassis</taxon>
    </lineage>
</organism>
<name>A0A401GS71_9APHY</name>
<evidence type="ECO:0000313" key="4">
    <source>
        <dbReference type="EMBL" id="GBE85009.1"/>
    </source>
</evidence>
<dbReference type="GeneID" id="38781926"/>